<feature type="compositionally biased region" description="Acidic residues" evidence="1">
    <location>
        <begin position="515"/>
        <end position="578"/>
    </location>
</feature>
<dbReference type="AlphaFoldDB" id="A0A8T2TT64"/>
<sequence length="614" mass="70999">MAGEKRHEMMETLFGAESEESDEEEALERPSGPYSDDEVEGGRQIDAESEGERAASENDRDESEAERIESEAEREDSDAEHSYDGEEHHEPVLHERRGIRQQISASASEQSDEGGQGIEQEDVEVDQYQGDHNVSDADEEVEQVHGQSDEGDESKGADGIAEMRDVFGDSDEEEQAADDVRQSPRAPEMSASDDEASIQRGIRPEDIVPDEEQQEQTFESDDEHTAVHRPREKPLGPPLHINIPLCPPPGPADKMHIVRVSNIMGIESKPFDPKTYIAEEEQFITDEAGQKQRLRLEDNVVRWRKVRDRDGNVKCESNARFVKWSDGSMQLLIGNEVLNISVQRIDQDHGHLYMRHDQGLFQSQGRLLQKMKFMPSSLTSKSHRLLTALVDSRNRKIYKVKNVITNKDPEREKEEAEKLHQKRIRTKEDLQRKQDKINRKYMPIRDRAEQLSPHYLESSLMEEEEVDEYKRQMEEEQAERRIMNAKRATMASREMGRPVKSRHPSPPRRRNIEERYEESEQSEYESDEEENLGEEEDALAVEEEEEGQEEEEDEEAVAEAEESEGEQEEQEWDDEDEETDRKRKSRDEDSENEPSPPRKPVQRRRVVVSESDED</sequence>
<accession>A0A8T2TT64</accession>
<evidence type="ECO:0000256" key="1">
    <source>
        <dbReference type="SAM" id="MobiDB-lite"/>
    </source>
</evidence>
<dbReference type="OMA" id="RSDRSMH"/>
<feature type="compositionally biased region" description="Acidic residues" evidence="1">
    <location>
        <begin position="168"/>
        <end position="177"/>
    </location>
</feature>
<protein>
    <recommendedName>
        <fullName evidence="4">RNA polymerase-associated protein LEO1</fullName>
    </recommendedName>
</protein>
<organism evidence="2 3">
    <name type="scientific">Ceratopteris richardii</name>
    <name type="common">Triangle waterfern</name>
    <dbReference type="NCBI Taxonomy" id="49495"/>
    <lineage>
        <taxon>Eukaryota</taxon>
        <taxon>Viridiplantae</taxon>
        <taxon>Streptophyta</taxon>
        <taxon>Embryophyta</taxon>
        <taxon>Tracheophyta</taxon>
        <taxon>Polypodiopsida</taxon>
        <taxon>Polypodiidae</taxon>
        <taxon>Polypodiales</taxon>
        <taxon>Pteridineae</taxon>
        <taxon>Pteridaceae</taxon>
        <taxon>Parkerioideae</taxon>
        <taxon>Ceratopteris</taxon>
    </lineage>
</organism>
<dbReference type="GO" id="GO:0006368">
    <property type="term" value="P:transcription elongation by RNA polymerase II"/>
    <property type="evidence" value="ECO:0007669"/>
    <property type="project" value="InterPro"/>
</dbReference>
<comment type="caution">
    <text evidence="2">The sequence shown here is derived from an EMBL/GenBank/DDBJ whole genome shotgun (WGS) entry which is preliminary data.</text>
</comment>
<feature type="region of interest" description="Disordered" evidence="1">
    <location>
        <begin position="471"/>
        <end position="614"/>
    </location>
</feature>
<evidence type="ECO:0000313" key="2">
    <source>
        <dbReference type="EMBL" id="KAH7425480.1"/>
    </source>
</evidence>
<proteinExistence type="predicted"/>
<dbReference type="GO" id="GO:0016593">
    <property type="term" value="C:Cdc73/Paf1 complex"/>
    <property type="evidence" value="ECO:0007669"/>
    <property type="project" value="InterPro"/>
</dbReference>
<feature type="compositionally biased region" description="Basic and acidic residues" evidence="1">
    <location>
        <begin position="40"/>
        <end position="58"/>
    </location>
</feature>
<feature type="compositionally biased region" description="Basic and acidic residues" evidence="1">
    <location>
        <begin position="471"/>
        <end position="482"/>
    </location>
</feature>
<dbReference type="OrthoDB" id="20844at2759"/>
<keyword evidence="3" id="KW-1185">Reference proteome</keyword>
<dbReference type="GO" id="GO:1990269">
    <property type="term" value="F:RNA polymerase II C-terminal domain phosphoserine binding"/>
    <property type="evidence" value="ECO:0007669"/>
    <property type="project" value="TreeGrafter"/>
</dbReference>
<dbReference type="PANTHER" id="PTHR23146:SF0">
    <property type="entry name" value="RNA POLYMERASE-ASSOCIATED PROTEIN LEO1"/>
    <property type="match status" value="1"/>
</dbReference>
<feature type="compositionally biased region" description="Acidic residues" evidence="1">
    <location>
        <begin position="17"/>
        <end position="26"/>
    </location>
</feature>
<dbReference type="GO" id="GO:0032968">
    <property type="term" value="P:positive regulation of transcription elongation by RNA polymerase II"/>
    <property type="evidence" value="ECO:0007669"/>
    <property type="project" value="TreeGrafter"/>
</dbReference>
<gene>
    <name evidence="2" type="ORF">KP509_11G056600</name>
</gene>
<evidence type="ECO:0008006" key="4">
    <source>
        <dbReference type="Google" id="ProtNLM"/>
    </source>
</evidence>
<feature type="compositionally biased region" description="Basic residues" evidence="1">
    <location>
        <begin position="499"/>
        <end position="509"/>
    </location>
</feature>
<dbReference type="Proteomes" id="UP000825935">
    <property type="component" value="Chromosome 11"/>
</dbReference>
<dbReference type="Pfam" id="PF04004">
    <property type="entry name" value="Leo1"/>
    <property type="match status" value="1"/>
</dbReference>
<feature type="compositionally biased region" description="Basic and acidic residues" evidence="1">
    <location>
        <begin position="1"/>
        <end position="10"/>
    </location>
</feature>
<name>A0A8T2TT64_CERRI</name>
<dbReference type="InterPro" id="IPR007149">
    <property type="entry name" value="Leo1"/>
</dbReference>
<dbReference type="EMBL" id="CM035416">
    <property type="protein sequence ID" value="KAH7425480.1"/>
    <property type="molecule type" value="Genomic_DNA"/>
</dbReference>
<reference evidence="2" key="1">
    <citation type="submission" date="2021-08" db="EMBL/GenBank/DDBJ databases">
        <title>WGS assembly of Ceratopteris richardii.</title>
        <authorList>
            <person name="Marchant D.B."/>
            <person name="Chen G."/>
            <person name="Jenkins J."/>
            <person name="Shu S."/>
            <person name="Leebens-Mack J."/>
            <person name="Grimwood J."/>
            <person name="Schmutz J."/>
            <person name="Soltis P."/>
            <person name="Soltis D."/>
            <person name="Chen Z.-H."/>
        </authorList>
    </citation>
    <scope>NUCLEOTIDE SEQUENCE</scope>
    <source>
        <strain evidence="2">Whitten #5841</strain>
        <tissue evidence="2">Leaf</tissue>
    </source>
</reference>
<dbReference type="PANTHER" id="PTHR23146">
    <property type="entry name" value="LEO1 PROTEIN"/>
    <property type="match status" value="1"/>
</dbReference>
<evidence type="ECO:0000313" key="3">
    <source>
        <dbReference type="Proteomes" id="UP000825935"/>
    </source>
</evidence>
<feature type="compositionally biased region" description="Basic and acidic residues" evidence="1">
    <location>
        <begin position="79"/>
        <end position="98"/>
    </location>
</feature>
<feature type="compositionally biased region" description="Acidic residues" evidence="1">
    <location>
        <begin position="207"/>
        <end position="222"/>
    </location>
</feature>
<feature type="region of interest" description="Disordered" evidence="1">
    <location>
        <begin position="1"/>
        <end position="239"/>
    </location>
</feature>
<feature type="compositionally biased region" description="Basic and acidic residues" evidence="1">
    <location>
        <begin position="153"/>
        <end position="167"/>
    </location>
</feature>